<evidence type="ECO:0000313" key="2">
    <source>
        <dbReference type="Proteomes" id="UP000799754"/>
    </source>
</evidence>
<keyword evidence="2" id="KW-1185">Reference proteome</keyword>
<reference evidence="1" key="1">
    <citation type="journal article" date="2020" name="Stud. Mycol.">
        <title>101 Dothideomycetes genomes: a test case for predicting lifestyles and emergence of pathogens.</title>
        <authorList>
            <person name="Haridas S."/>
            <person name="Albert R."/>
            <person name="Binder M."/>
            <person name="Bloem J."/>
            <person name="Labutti K."/>
            <person name="Salamov A."/>
            <person name="Andreopoulos B."/>
            <person name="Baker S."/>
            <person name="Barry K."/>
            <person name="Bills G."/>
            <person name="Bluhm B."/>
            <person name="Cannon C."/>
            <person name="Castanera R."/>
            <person name="Culley D."/>
            <person name="Daum C."/>
            <person name="Ezra D."/>
            <person name="Gonzalez J."/>
            <person name="Henrissat B."/>
            <person name="Kuo A."/>
            <person name="Liang C."/>
            <person name="Lipzen A."/>
            <person name="Lutzoni F."/>
            <person name="Magnuson J."/>
            <person name="Mondo S."/>
            <person name="Nolan M."/>
            <person name="Ohm R."/>
            <person name="Pangilinan J."/>
            <person name="Park H.-J."/>
            <person name="Ramirez L."/>
            <person name="Alfaro M."/>
            <person name="Sun H."/>
            <person name="Tritt A."/>
            <person name="Yoshinaga Y."/>
            <person name="Zwiers L.-H."/>
            <person name="Turgeon B."/>
            <person name="Goodwin S."/>
            <person name="Spatafora J."/>
            <person name="Crous P."/>
            <person name="Grigoriev I."/>
        </authorList>
    </citation>
    <scope>NUCLEOTIDE SEQUENCE</scope>
    <source>
        <strain evidence="1">CBS 525.71</strain>
    </source>
</reference>
<evidence type="ECO:0000313" key="1">
    <source>
        <dbReference type="EMBL" id="KAF2630906.1"/>
    </source>
</evidence>
<name>A0ACB6S9D8_9PLEO</name>
<proteinExistence type="predicted"/>
<gene>
    <name evidence="1" type="ORF">BU25DRAFT_446474</name>
</gene>
<dbReference type="EMBL" id="MU006706">
    <property type="protein sequence ID" value="KAF2630906.1"/>
    <property type="molecule type" value="Genomic_DNA"/>
</dbReference>
<organism evidence="1 2">
    <name type="scientific">Macroventuria anomochaeta</name>
    <dbReference type="NCBI Taxonomy" id="301207"/>
    <lineage>
        <taxon>Eukaryota</taxon>
        <taxon>Fungi</taxon>
        <taxon>Dikarya</taxon>
        <taxon>Ascomycota</taxon>
        <taxon>Pezizomycotina</taxon>
        <taxon>Dothideomycetes</taxon>
        <taxon>Pleosporomycetidae</taxon>
        <taxon>Pleosporales</taxon>
        <taxon>Pleosporineae</taxon>
        <taxon>Didymellaceae</taxon>
        <taxon>Macroventuria</taxon>
    </lineage>
</organism>
<sequence>MHAKSILQSLFLVAAIAPVSVLSCCGTGGTTLQCLGKSTKVCDDLTSGTPCCGNGKCNVFCCNCDRGCRKSSNAIGITEACNRIFGSTWRKTSRSLGELSDLEDDKSVLAIADTDKSGDVSLAEYLQYMGQREDNAEYVNWFKQHDRNGDGVLSDDELRLA</sequence>
<comment type="caution">
    <text evidence="1">The sequence shown here is derived from an EMBL/GenBank/DDBJ whole genome shotgun (WGS) entry which is preliminary data.</text>
</comment>
<accession>A0ACB6S9D8</accession>
<protein>
    <submittedName>
        <fullName evidence="1">Uncharacterized protein</fullName>
    </submittedName>
</protein>
<dbReference type="Proteomes" id="UP000799754">
    <property type="component" value="Unassembled WGS sequence"/>
</dbReference>